<protein>
    <submittedName>
        <fullName evidence="1">Uncharacterized protein</fullName>
    </submittedName>
</protein>
<dbReference type="AlphaFoldDB" id="A0A0F9M7M7"/>
<evidence type="ECO:0000313" key="1">
    <source>
        <dbReference type="EMBL" id="KKN03405.1"/>
    </source>
</evidence>
<gene>
    <name evidence="1" type="ORF">LCGC14_1108120</name>
</gene>
<organism evidence="1">
    <name type="scientific">marine sediment metagenome</name>
    <dbReference type="NCBI Taxonomy" id="412755"/>
    <lineage>
        <taxon>unclassified sequences</taxon>
        <taxon>metagenomes</taxon>
        <taxon>ecological metagenomes</taxon>
    </lineage>
</organism>
<comment type="caution">
    <text evidence="1">The sequence shown here is derived from an EMBL/GenBank/DDBJ whole genome shotgun (WGS) entry which is preliminary data.</text>
</comment>
<dbReference type="EMBL" id="LAZR01005037">
    <property type="protein sequence ID" value="KKN03405.1"/>
    <property type="molecule type" value="Genomic_DNA"/>
</dbReference>
<name>A0A0F9M7M7_9ZZZZ</name>
<accession>A0A0F9M7M7</accession>
<sequence length="140" mass="15859">MTIDAIQAVADRMNMSIPEEYEEHYRIGQWTPWGPNTTSFTGWKASIPRQGVTWKESERLASEVKSSSEVGFVGQWMYVASKDGPFFYINLPGFQGGQYQKGECFDIGDERVYSNTPPEEIERLLESGLKKLMLLVATHG</sequence>
<reference evidence="1" key="1">
    <citation type="journal article" date="2015" name="Nature">
        <title>Complex archaea that bridge the gap between prokaryotes and eukaryotes.</title>
        <authorList>
            <person name="Spang A."/>
            <person name="Saw J.H."/>
            <person name="Jorgensen S.L."/>
            <person name="Zaremba-Niedzwiedzka K."/>
            <person name="Martijn J."/>
            <person name="Lind A.E."/>
            <person name="van Eijk R."/>
            <person name="Schleper C."/>
            <person name="Guy L."/>
            <person name="Ettema T.J."/>
        </authorList>
    </citation>
    <scope>NUCLEOTIDE SEQUENCE</scope>
</reference>
<proteinExistence type="predicted"/>